<dbReference type="GO" id="GO:0009653">
    <property type="term" value="P:anatomical structure morphogenesis"/>
    <property type="evidence" value="ECO:0007669"/>
    <property type="project" value="TreeGrafter"/>
</dbReference>
<evidence type="ECO:0000256" key="4">
    <source>
        <dbReference type="ARBA" id="ARBA00023015"/>
    </source>
</evidence>
<dbReference type="InterPro" id="IPR017855">
    <property type="entry name" value="SMAD-like_dom_sf"/>
</dbReference>
<dbReference type="InterPro" id="IPR036578">
    <property type="entry name" value="SMAD_MH1_sf"/>
</dbReference>
<dbReference type="SUPFAM" id="SSF56366">
    <property type="entry name" value="SMAD MH1 domain"/>
    <property type="match status" value="1"/>
</dbReference>
<evidence type="ECO:0000256" key="2">
    <source>
        <dbReference type="ARBA" id="ARBA00022723"/>
    </source>
</evidence>
<dbReference type="GO" id="GO:0046872">
    <property type="term" value="F:metal ion binding"/>
    <property type="evidence" value="ECO:0007669"/>
    <property type="project" value="UniProtKB-KW"/>
</dbReference>
<evidence type="ECO:0000313" key="12">
    <source>
        <dbReference type="Proteomes" id="UP000478052"/>
    </source>
</evidence>
<dbReference type="EMBL" id="VUJU01002286">
    <property type="protein sequence ID" value="KAF0761825.1"/>
    <property type="molecule type" value="Genomic_DNA"/>
</dbReference>
<keyword evidence="4 7" id="KW-0805">Transcription regulation</keyword>
<dbReference type="GO" id="GO:0030154">
    <property type="term" value="P:cell differentiation"/>
    <property type="evidence" value="ECO:0007669"/>
    <property type="project" value="TreeGrafter"/>
</dbReference>
<dbReference type="AlphaFoldDB" id="A0A6G0YVU7"/>
<protein>
    <recommendedName>
        <fullName evidence="7">Mothers against decapentaplegic homolog</fullName>
        <shortName evidence="7">MAD homolog</shortName>
        <shortName evidence="7">Mothers against DPP homolog</shortName>
    </recommendedName>
    <alternativeName>
        <fullName evidence="7">SMAD family member</fullName>
    </alternativeName>
</protein>
<organism evidence="11 12">
    <name type="scientific">Aphis craccivora</name>
    <name type="common">Cowpea aphid</name>
    <dbReference type="NCBI Taxonomy" id="307492"/>
    <lineage>
        <taxon>Eukaryota</taxon>
        <taxon>Metazoa</taxon>
        <taxon>Ecdysozoa</taxon>
        <taxon>Arthropoda</taxon>
        <taxon>Hexapoda</taxon>
        <taxon>Insecta</taxon>
        <taxon>Pterygota</taxon>
        <taxon>Neoptera</taxon>
        <taxon>Paraneoptera</taxon>
        <taxon>Hemiptera</taxon>
        <taxon>Sternorrhyncha</taxon>
        <taxon>Aphidomorpha</taxon>
        <taxon>Aphidoidea</taxon>
        <taxon>Aphididae</taxon>
        <taxon>Aphidini</taxon>
        <taxon>Aphis</taxon>
        <taxon>Aphis</taxon>
    </lineage>
</organism>
<evidence type="ECO:0000256" key="8">
    <source>
        <dbReference type="SAM" id="MobiDB-lite"/>
    </source>
</evidence>
<dbReference type="Gene3D" id="3.90.520.10">
    <property type="entry name" value="SMAD MH1 domain"/>
    <property type="match status" value="1"/>
</dbReference>
<evidence type="ECO:0000256" key="3">
    <source>
        <dbReference type="ARBA" id="ARBA00022833"/>
    </source>
</evidence>
<gene>
    <name evidence="11" type="ORF">FWK35_00016363</name>
</gene>
<name>A0A6G0YVU7_APHCR</name>
<sequence>MRPENVVRTPRSHIKVPPPPRARHAGRRRTSAVFGSAGRRKRRRTALAKRLWKARVRRDNEARCAEKTSSASAAAAQSPVVAAATSLPSAHPSSPIESDERQFRNALFKRLDDRQLETLLRAVDTGGVDAAECVTVRPFLFADPAVICCRLWRWPDLKTVEQLKSTPSCQSAKQPDMVCCNPYHWSRRCEIERPPPPYSRFVKEKLKPEDRAPSECSWDSNDDELRGSFSTDGDEKQNEQEWCKVAYWELSQRVGRLFPVETKSVNVFWNVPLGTGLSLAALTQHHFSPAQGPPESVLRNRTKIGQGLALSREEDGVWAYNLSDWPMFVNSPTLDDPDSKSYLVFRVPSGHCLNIFTGNPHGDRIRYSNGVRVGPVDPNAVRISFAKGWGPKYSRQEITSCPTWIEVLLDPCR</sequence>
<keyword evidence="12" id="KW-1185">Reference proteome</keyword>
<dbReference type="GO" id="GO:0006357">
    <property type="term" value="P:regulation of transcription by RNA polymerase II"/>
    <property type="evidence" value="ECO:0007669"/>
    <property type="project" value="TreeGrafter"/>
</dbReference>
<dbReference type="CDD" id="cd10489">
    <property type="entry name" value="MH1_SMAD_6_7"/>
    <property type="match status" value="1"/>
</dbReference>
<dbReference type="PROSITE" id="PS51076">
    <property type="entry name" value="MH2"/>
    <property type="match status" value="1"/>
</dbReference>
<feature type="domain" description="MH1" evidence="9">
    <location>
        <begin position="79"/>
        <end position="194"/>
    </location>
</feature>
<dbReference type="GO" id="GO:0060395">
    <property type="term" value="P:SMAD protein signal transduction"/>
    <property type="evidence" value="ECO:0007669"/>
    <property type="project" value="TreeGrafter"/>
</dbReference>
<dbReference type="PANTHER" id="PTHR13703:SF54">
    <property type="entry name" value="MOTHERS AGAINST DECAPENTAPLEGIC HOMOLOG"/>
    <property type="match status" value="1"/>
</dbReference>
<evidence type="ECO:0000256" key="1">
    <source>
        <dbReference type="ARBA" id="ARBA00005545"/>
    </source>
</evidence>
<keyword evidence="3" id="KW-0862">Zinc</keyword>
<dbReference type="Proteomes" id="UP000478052">
    <property type="component" value="Unassembled WGS sequence"/>
</dbReference>
<feature type="domain" description="MH2" evidence="10">
    <location>
        <begin position="242"/>
        <end position="413"/>
    </location>
</feature>
<evidence type="ECO:0000313" key="11">
    <source>
        <dbReference type="EMBL" id="KAF0761825.1"/>
    </source>
</evidence>
<keyword evidence="7" id="KW-0963">Cytoplasm</keyword>
<dbReference type="GO" id="GO:0009791">
    <property type="term" value="P:post-embryonic development"/>
    <property type="evidence" value="ECO:0007669"/>
    <property type="project" value="UniProtKB-ARBA"/>
</dbReference>
<dbReference type="InterPro" id="IPR013019">
    <property type="entry name" value="MAD_homology_MH1"/>
</dbReference>
<dbReference type="InterPro" id="IPR008984">
    <property type="entry name" value="SMAD_FHA_dom_sf"/>
</dbReference>
<evidence type="ECO:0000256" key="5">
    <source>
        <dbReference type="ARBA" id="ARBA00023163"/>
    </source>
</evidence>
<dbReference type="GO" id="GO:0005737">
    <property type="term" value="C:cytoplasm"/>
    <property type="evidence" value="ECO:0007669"/>
    <property type="project" value="UniProtKB-SubCell"/>
</dbReference>
<dbReference type="Gene3D" id="2.60.200.10">
    <property type="match status" value="1"/>
</dbReference>
<evidence type="ECO:0000259" key="10">
    <source>
        <dbReference type="PROSITE" id="PS51076"/>
    </source>
</evidence>
<dbReference type="GO" id="GO:0051239">
    <property type="term" value="P:regulation of multicellular organismal process"/>
    <property type="evidence" value="ECO:0007669"/>
    <property type="project" value="UniProtKB-ARBA"/>
</dbReference>
<dbReference type="GO" id="GO:0070411">
    <property type="term" value="F:I-SMAD binding"/>
    <property type="evidence" value="ECO:0007669"/>
    <property type="project" value="TreeGrafter"/>
</dbReference>
<feature type="region of interest" description="Disordered" evidence="8">
    <location>
        <begin position="211"/>
        <end position="234"/>
    </location>
</feature>
<dbReference type="InterPro" id="IPR003619">
    <property type="entry name" value="MAD_homology1_Dwarfin-type"/>
</dbReference>
<dbReference type="InterPro" id="IPR013790">
    <property type="entry name" value="Dwarfin"/>
</dbReference>
<evidence type="ECO:0000256" key="6">
    <source>
        <dbReference type="ARBA" id="ARBA00023242"/>
    </source>
</evidence>
<dbReference type="PROSITE" id="PS51075">
    <property type="entry name" value="MH1"/>
    <property type="match status" value="1"/>
</dbReference>
<dbReference type="SUPFAM" id="SSF49879">
    <property type="entry name" value="SMAD/FHA domain"/>
    <property type="match status" value="1"/>
</dbReference>
<keyword evidence="5 7" id="KW-0804">Transcription</keyword>
<dbReference type="Pfam" id="PF03165">
    <property type="entry name" value="MH1"/>
    <property type="match status" value="1"/>
</dbReference>
<dbReference type="GO" id="GO:0140416">
    <property type="term" value="F:transcription regulator inhibitor activity"/>
    <property type="evidence" value="ECO:0007669"/>
    <property type="project" value="TreeGrafter"/>
</dbReference>
<feature type="region of interest" description="Disordered" evidence="8">
    <location>
        <begin position="1"/>
        <end position="41"/>
    </location>
</feature>
<dbReference type="SMART" id="SM00524">
    <property type="entry name" value="DWB"/>
    <property type="match status" value="1"/>
</dbReference>
<comment type="subcellular location">
    <subcellularLocation>
        <location evidence="7">Cytoplasm</location>
    </subcellularLocation>
    <subcellularLocation>
        <location evidence="7">Nucleus</location>
    </subcellularLocation>
</comment>
<dbReference type="InterPro" id="IPR001132">
    <property type="entry name" value="SMAD_dom_Dwarfin-type"/>
</dbReference>
<dbReference type="OrthoDB" id="5946219at2759"/>
<keyword evidence="2" id="KW-0479">Metal-binding</keyword>
<dbReference type="GO" id="GO:0071144">
    <property type="term" value="C:heteromeric SMAD protein complex"/>
    <property type="evidence" value="ECO:0007669"/>
    <property type="project" value="TreeGrafter"/>
</dbReference>
<proteinExistence type="inferred from homology"/>
<feature type="compositionally biased region" description="Basic residues" evidence="8">
    <location>
        <begin position="21"/>
        <end position="30"/>
    </location>
</feature>
<accession>A0A6G0YVU7</accession>
<comment type="similarity">
    <text evidence="1 7">Belongs to the dwarfin/SMAD family.</text>
</comment>
<dbReference type="Pfam" id="PF03166">
    <property type="entry name" value="MH2"/>
    <property type="match status" value="1"/>
</dbReference>
<dbReference type="PANTHER" id="PTHR13703">
    <property type="entry name" value="SMAD"/>
    <property type="match status" value="1"/>
</dbReference>
<reference evidence="11 12" key="1">
    <citation type="submission" date="2019-08" db="EMBL/GenBank/DDBJ databases">
        <title>Whole genome of Aphis craccivora.</title>
        <authorList>
            <person name="Voronova N.V."/>
            <person name="Shulinski R.S."/>
            <person name="Bandarenka Y.V."/>
            <person name="Zhorov D.G."/>
            <person name="Warner D."/>
        </authorList>
    </citation>
    <scope>NUCLEOTIDE SEQUENCE [LARGE SCALE GENOMIC DNA]</scope>
    <source>
        <strain evidence="11">180601</strain>
        <tissue evidence="11">Whole Body</tissue>
    </source>
</reference>
<evidence type="ECO:0000256" key="7">
    <source>
        <dbReference type="RuleBase" id="RU361195"/>
    </source>
</evidence>
<evidence type="ECO:0000259" key="9">
    <source>
        <dbReference type="PROSITE" id="PS51075"/>
    </source>
</evidence>
<keyword evidence="6 7" id="KW-0539">Nucleus</keyword>
<dbReference type="SMART" id="SM00523">
    <property type="entry name" value="DWA"/>
    <property type="match status" value="1"/>
</dbReference>
<dbReference type="GO" id="GO:0050793">
    <property type="term" value="P:regulation of developmental process"/>
    <property type="evidence" value="ECO:0007669"/>
    <property type="project" value="UniProtKB-ARBA"/>
</dbReference>
<comment type="caution">
    <text evidence="11">The sequence shown here is derived from an EMBL/GenBank/DDBJ whole genome shotgun (WGS) entry which is preliminary data.</text>
</comment>